<evidence type="ECO:0000256" key="4">
    <source>
        <dbReference type="ARBA" id="ARBA00022475"/>
    </source>
</evidence>
<comment type="similarity">
    <text evidence="2">Belongs to the ABC transporter superfamily.</text>
</comment>
<evidence type="ECO:0000256" key="2">
    <source>
        <dbReference type="ARBA" id="ARBA00005417"/>
    </source>
</evidence>
<dbReference type="PROSITE" id="PS00211">
    <property type="entry name" value="ABC_TRANSPORTER_1"/>
    <property type="match status" value="1"/>
</dbReference>
<sequence>MTATTARAAATTEAPDAVCTVRGLRVALAAGDVDVVDGIDLTLRPGEVVGLVGESGSGKTTIGTALLGHARAGAVIDAGEVVVDGHEVLGLSDDDVRLLRGEHVAYMPQDPASALNPSIRIGRQIVELLELRGIDTPAGRLERARAGLAEVGLPDDDAFLDRYPHQLSGGQVQRVALAMAFLPRPKVLVLDEPTTGLDVTTQTLVLETMDRLCEAHGVAALYVTHDLAVIGTVADRVAVVYAGRIVELGRREQVFSAPTHPYTRALLDAIPHVSQARALAGIPGRTPQPGNRPSGCRFHDRCVFATDACATTEPVPVELDTDHWARCLRTDELGPWDIDLGRVPDAPPSVERDVVLAVEGLNVSYGRTQVVHDVSFDLARGECVALVGESGSGKTTISRAVGGLHRQWTGRIRFEDHELARSSRRRTGDDRRRIQYIFQNPYLSLNPRQTVGQLVRRPMELFGLARGSQATDRVVDLLDAVALGPAVLDLRTDRLSGGERQRVAIARALAAQPDVLVCDEITSALDVSVQGSIVELLDHLRTQRGIAMLFVTHNLALVRSIATRVDILSAGRLVESGPVVEVMEHPQQEYTRTLLAHTPRID</sequence>
<dbReference type="Pfam" id="PF08352">
    <property type="entry name" value="oligo_HPY"/>
    <property type="match status" value="1"/>
</dbReference>
<dbReference type="PROSITE" id="PS50893">
    <property type="entry name" value="ABC_TRANSPORTER_2"/>
    <property type="match status" value="2"/>
</dbReference>
<comment type="caution">
    <text evidence="9">The sequence shown here is derived from an EMBL/GenBank/DDBJ whole genome shotgun (WGS) entry which is preliminary data.</text>
</comment>
<evidence type="ECO:0000256" key="7">
    <source>
        <dbReference type="ARBA" id="ARBA00023136"/>
    </source>
</evidence>
<dbReference type="NCBIfam" id="TIGR01727">
    <property type="entry name" value="oligo_HPY"/>
    <property type="match status" value="1"/>
</dbReference>
<keyword evidence="10" id="KW-1185">Reference proteome</keyword>
<feature type="domain" description="ABC transporter" evidence="8">
    <location>
        <begin position="21"/>
        <end position="267"/>
    </location>
</feature>
<name>A0ABQ2B4C0_9MICO</name>
<keyword evidence="7" id="KW-0472">Membrane</keyword>
<dbReference type="Gene3D" id="3.40.50.300">
    <property type="entry name" value="P-loop containing nucleotide triphosphate hydrolases"/>
    <property type="match status" value="2"/>
</dbReference>
<keyword evidence="5" id="KW-0547">Nucleotide-binding</keyword>
<evidence type="ECO:0000256" key="1">
    <source>
        <dbReference type="ARBA" id="ARBA00004202"/>
    </source>
</evidence>
<dbReference type="InterPro" id="IPR013563">
    <property type="entry name" value="Oligopep_ABC_C"/>
</dbReference>
<dbReference type="SMART" id="SM00382">
    <property type="entry name" value="AAA"/>
    <property type="match status" value="2"/>
</dbReference>
<dbReference type="Pfam" id="PF00005">
    <property type="entry name" value="ABC_tran"/>
    <property type="match status" value="2"/>
</dbReference>
<dbReference type="NCBIfam" id="NF008453">
    <property type="entry name" value="PRK11308.1"/>
    <property type="match status" value="2"/>
</dbReference>
<feature type="domain" description="ABC transporter" evidence="8">
    <location>
        <begin position="356"/>
        <end position="595"/>
    </location>
</feature>
<gene>
    <name evidence="9" type="ORF">GCM10007368_04920</name>
</gene>
<dbReference type="PANTHER" id="PTHR43297">
    <property type="entry name" value="OLIGOPEPTIDE TRANSPORT ATP-BINDING PROTEIN APPD"/>
    <property type="match status" value="1"/>
</dbReference>
<reference evidence="10" key="1">
    <citation type="journal article" date="2019" name="Int. J. Syst. Evol. Microbiol.">
        <title>The Global Catalogue of Microorganisms (GCM) 10K type strain sequencing project: providing services to taxonomists for standard genome sequencing and annotation.</title>
        <authorList>
            <consortium name="The Broad Institute Genomics Platform"/>
            <consortium name="The Broad Institute Genome Sequencing Center for Infectious Disease"/>
            <person name="Wu L."/>
            <person name="Ma J."/>
        </authorList>
    </citation>
    <scope>NUCLEOTIDE SEQUENCE [LARGE SCALE GENOMIC DNA]</scope>
    <source>
        <strain evidence="10">CCM 8653</strain>
    </source>
</reference>
<keyword evidence="4" id="KW-1003">Cell membrane</keyword>
<dbReference type="SUPFAM" id="SSF52540">
    <property type="entry name" value="P-loop containing nucleoside triphosphate hydrolases"/>
    <property type="match status" value="2"/>
</dbReference>
<evidence type="ECO:0000259" key="8">
    <source>
        <dbReference type="PROSITE" id="PS50893"/>
    </source>
</evidence>
<evidence type="ECO:0000313" key="9">
    <source>
        <dbReference type="EMBL" id="GGI05191.1"/>
    </source>
</evidence>
<dbReference type="InterPro" id="IPR017871">
    <property type="entry name" value="ABC_transporter-like_CS"/>
</dbReference>
<dbReference type="EMBL" id="BMDG01000002">
    <property type="protein sequence ID" value="GGI05191.1"/>
    <property type="molecule type" value="Genomic_DNA"/>
</dbReference>
<evidence type="ECO:0000256" key="3">
    <source>
        <dbReference type="ARBA" id="ARBA00022448"/>
    </source>
</evidence>
<dbReference type="InterPro" id="IPR027417">
    <property type="entry name" value="P-loop_NTPase"/>
</dbReference>
<organism evidence="9 10">
    <name type="scientific">Isoptericola cucumis</name>
    <dbReference type="NCBI Taxonomy" id="1776856"/>
    <lineage>
        <taxon>Bacteria</taxon>
        <taxon>Bacillati</taxon>
        <taxon>Actinomycetota</taxon>
        <taxon>Actinomycetes</taxon>
        <taxon>Micrococcales</taxon>
        <taxon>Promicromonosporaceae</taxon>
        <taxon>Isoptericola</taxon>
    </lineage>
</organism>
<dbReference type="InterPro" id="IPR050388">
    <property type="entry name" value="ABC_Ni/Peptide_Import"/>
</dbReference>
<dbReference type="CDD" id="cd03257">
    <property type="entry name" value="ABC_NikE_OppD_transporters"/>
    <property type="match status" value="2"/>
</dbReference>
<evidence type="ECO:0000313" key="10">
    <source>
        <dbReference type="Proteomes" id="UP000632535"/>
    </source>
</evidence>
<dbReference type="Proteomes" id="UP000632535">
    <property type="component" value="Unassembled WGS sequence"/>
</dbReference>
<keyword evidence="3" id="KW-0813">Transport</keyword>
<dbReference type="InterPro" id="IPR003593">
    <property type="entry name" value="AAA+_ATPase"/>
</dbReference>
<comment type="subcellular location">
    <subcellularLocation>
        <location evidence="1">Cell membrane</location>
        <topology evidence="1">Peripheral membrane protein</topology>
    </subcellularLocation>
</comment>
<dbReference type="GO" id="GO:0005524">
    <property type="term" value="F:ATP binding"/>
    <property type="evidence" value="ECO:0007669"/>
    <property type="project" value="UniProtKB-KW"/>
</dbReference>
<keyword evidence="6 9" id="KW-0067">ATP-binding</keyword>
<evidence type="ECO:0000256" key="5">
    <source>
        <dbReference type="ARBA" id="ARBA00022741"/>
    </source>
</evidence>
<dbReference type="InterPro" id="IPR003439">
    <property type="entry name" value="ABC_transporter-like_ATP-bd"/>
</dbReference>
<dbReference type="PANTHER" id="PTHR43297:SF2">
    <property type="entry name" value="DIPEPTIDE TRANSPORT ATP-BINDING PROTEIN DPPD"/>
    <property type="match status" value="1"/>
</dbReference>
<proteinExistence type="inferred from homology"/>
<evidence type="ECO:0000256" key="6">
    <source>
        <dbReference type="ARBA" id="ARBA00022840"/>
    </source>
</evidence>
<protein>
    <submittedName>
        <fullName evidence="9">ABC transporter ATP-binding protein</fullName>
    </submittedName>
</protein>
<dbReference type="RefSeq" id="WP_188522083.1">
    <property type="nucleotide sequence ID" value="NZ_BMDG01000002.1"/>
</dbReference>
<accession>A0ABQ2B4C0</accession>